<feature type="transmembrane region" description="Helical" evidence="6">
    <location>
        <begin position="12"/>
        <end position="29"/>
    </location>
</feature>
<dbReference type="EMBL" id="BAABZQ010000001">
    <property type="protein sequence ID" value="GAA6499289.1"/>
    <property type="molecule type" value="Genomic_DNA"/>
</dbReference>
<reference evidence="7 8" key="1">
    <citation type="submission" date="2024-04" db="EMBL/GenBank/DDBJ databases">
        <title>Defined microbial consortia suppress multidrug-resistant proinflammatory Enterobacteriaceae via ecological control.</title>
        <authorList>
            <person name="Furuichi M."/>
            <person name="Kawaguchi T."/>
            <person name="Pust M."/>
            <person name="Yasuma K."/>
            <person name="Plichta D."/>
            <person name="Hasegawa N."/>
            <person name="Ohya T."/>
            <person name="Bhattarai S."/>
            <person name="Sasajima S."/>
            <person name="Aoto Y."/>
            <person name="Tuganbaev T."/>
            <person name="Yaginuma M."/>
            <person name="Ueda M."/>
            <person name="Okahashi N."/>
            <person name="Amafuji K."/>
            <person name="Kiridooshi Y."/>
            <person name="Sugita K."/>
            <person name="Strazar M."/>
            <person name="Skelly A."/>
            <person name="Suda W."/>
            <person name="Hattori M."/>
            <person name="Nakamoto N."/>
            <person name="Caballero S."/>
            <person name="Norman J."/>
            <person name="Olle B."/>
            <person name="Tanoue T."/>
            <person name="Arita M."/>
            <person name="Bucci V."/>
            <person name="Atarashi K."/>
            <person name="Xavier R."/>
            <person name="Honda K."/>
        </authorList>
    </citation>
    <scope>NUCLEOTIDE SEQUENCE [LARGE SCALE GENOMIC DNA]</scope>
    <source>
        <strain evidence="8">k34-0107-D12</strain>
    </source>
</reference>
<organism evidence="7 8">
    <name type="scientific">Blautia parvula</name>
    <dbReference type="NCBI Taxonomy" id="2877527"/>
    <lineage>
        <taxon>Bacteria</taxon>
        <taxon>Bacillati</taxon>
        <taxon>Bacillota</taxon>
        <taxon>Clostridia</taxon>
        <taxon>Lachnospirales</taxon>
        <taxon>Lachnospiraceae</taxon>
        <taxon>Blautia</taxon>
    </lineage>
</organism>
<sequence>MELGVWGIIKEYPSLIGLIPMVLYIILAFKKGIDPVIPLLISIVIGWLLTGNGATVFGQEVGTSLSSVLGQVGFLSMEGAGLGIVLKEAGVSATLCKLIANKLGVKTQKQALITLMVCQFILATCVGSGVSAAAIVMPVLLPMLALTGVTPVAATVAFILSGLAGMLLAPFAAPNIMAMSLTGLSYPQYLLWGAGPYLIVMLITAVILSFWIDKKAKKDPNGEKYELSDAEKDMTAKPTQKEKITTIAFIVTFALCIAYAIAFRQGMAFVIFVLPFLAVVVAVFSRMGVNKACDAFYTGCKNTISVFIICVLYQLLVDVVNVAGGFEALSNLFVGLVGSSPSKSTVMLMGTFVGAFGVNGGAAAQMQIIHELFLPMIQQNGLGMGLWSIVLVAGSYVTSIIYPNATVLAPMGIARSKDFKNMMICMWISSAIIMAFCVLYCFIMPMIF</sequence>
<keyword evidence="4 6" id="KW-1133">Transmembrane helix</keyword>
<dbReference type="Pfam" id="PF03606">
    <property type="entry name" value="DcuC"/>
    <property type="match status" value="1"/>
</dbReference>
<feature type="transmembrane region" description="Helical" evidence="6">
    <location>
        <begin position="143"/>
        <end position="169"/>
    </location>
</feature>
<dbReference type="Proteomes" id="UP001600941">
    <property type="component" value="Unassembled WGS sequence"/>
</dbReference>
<feature type="transmembrane region" description="Helical" evidence="6">
    <location>
        <begin position="244"/>
        <end position="261"/>
    </location>
</feature>
<keyword evidence="3 6" id="KW-0812">Transmembrane</keyword>
<feature type="transmembrane region" description="Helical" evidence="6">
    <location>
        <begin position="189"/>
        <end position="212"/>
    </location>
</feature>
<proteinExistence type="predicted"/>
<feature type="transmembrane region" description="Helical" evidence="6">
    <location>
        <begin position="421"/>
        <end position="443"/>
    </location>
</feature>
<name>A0ABQ0BRX0_9FIRM</name>
<evidence type="ECO:0000256" key="6">
    <source>
        <dbReference type="SAM" id="Phobius"/>
    </source>
</evidence>
<feature type="transmembrane region" description="Helical" evidence="6">
    <location>
        <begin position="267"/>
        <end position="285"/>
    </location>
</feature>
<evidence type="ECO:0000256" key="3">
    <source>
        <dbReference type="ARBA" id="ARBA00022692"/>
    </source>
</evidence>
<feature type="transmembrane region" description="Helical" evidence="6">
    <location>
        <begin position="306"/>
        <end position="326"/>
    </location>
</feature>
<feature type="transmembrane region" description="Helical" evidence="6">
    <location>
        <begin position="111"/>
        <end position="136"/>
    </location>
</feature>
<evidence type="ECO:0000256" key="1">
    <source>
        <dbReference type="ARBA" id="ARBA00004651"/>
    </source>
</evidence>
<evidence type="ECO:0000313" key="7">
    <source>
        <dbReference type="EMBL" id="GAA6499289.1"/>
    </source>
</evidence>
<protein>
    <recommendedName>
        <fullName evidence="9">Citrate transporter</fullName>
    </recommendedName>
</protein>
<comment type="caution">
    <text evidence="7">The sequence shown here is derived from an EMBL/GenBank/DDBJ whole genome shotgun (WGS) entry which is preliminary data.</text>
</comment>
<evidence type="ECO:0000256" key="5">
    <source>
        <dbReference type="ARBA" id="ARBA00023136"/>
    </source>
</evidence>
<accession>A0ABQ0BRX0</accession>
<comment type="subcellular location">
    <subcellularLocation>
        <location evidence="1">Cell membrane</location>
        <topology evidence="1">Multi-pass membrane protein</topology>
    </subcellularLocation>
</comment>
<keyword evidence="5 6" id="KW-0472">Membrane</keyword>
<dbReference type="RefSeq" id="WP_103732220.1">
    <property type="nucleotide sequence ID" value="NZ_AP031413.1"/>
</dbReference>
<keyword evidence="2" id="KW-1003">Cell membrane</keyword>
<dbReference type="InterPro" id="IPR018385">
    <property type="entry name" value="C4_dicarb_anaerob_car-like"/>
</dbReference>
<evidence type="ECO:0000256" key="4">
    <source>
        <dbReference type="ARBA" id="ARBA00022989"/>
    </source>
</evidence>
<feature type="transmembrane region" description="Helical" evidence="6">
    <location>
        <begin position="346"/>
        <end position="369"/>
    </location>
</feature>
<evidence type="ECO:0000256" key="2">
    <source>
        <dbReference type="ARBA" id="ARBA00022475"/>
    </source>
</evidence>
<feature type="transmembrane region" description="Helical" evidence="6">
    <location>
        <begin position="36"/>
        <end position="57"/>
    </location>
</feature>
<gene>
    <name evidence="7" type="ORF">K340107D12_21050</name>
</gene>
<evidence type="ECO:0000313" key="8">
    <source>
        <dbReference type="Proteomes" id="UP001600941"/>
    </source>
</evidence>
<evidence type="ECO:0008006" key="9">
    <source>
        <dbReference type="Google" id="ProtNLM"/>
    </source>
</evidence>
<feature type="transmembrane region" description="Helical" evidence="6">
    <location>
        <begin position="381"/>
        <end position="401"/>
    </location>
</feature>
<keyword evidence="8" id="KW-1185">Reference proteome</keyword>